<dbReference type="SMART" id="SM00342">
    <property type="entry name" value="HTH_ARAC"/>
    <property type="match status" value="1"/>
</dbReference>
<dbReference type="PANTHER" id="PTHR43280:SF28">
    <property type="entry name" value="HTH-TYPE TRANSCRIPTIONAL ACTIVATOR RHAS"/>
    <property type="match status" value="1"/>
</dbReference>
<feature type="domain" description="HTH araC/xylS-type" evidence="4">
    <location>
        <begin position="205"/>
        <end position="303"/>
    </location>
</feature>
<evidence type="ECO:0000256" key="2">
    <source>
        <dbReference type="ARBA" id="ARBA00023125"/>
    </source>
</evidence>
<evidence type="ECO:0000313" key="5">
    <source>
        <dbReference type="EMBL" id="MCC2222764.1"/>
    </source>
</evidence>
<dbReference type="InterPro" id="IPR018062">
    <property type="entry name" value="HTH_AraC-typ_CS"/>
</dbReference>
<dbReference type="Proteomes" id="UP001198200">
    <property type="component" value="Unassembled WGS sequence"/>
</dbReference>
<dbReference type="InterPro" id="IPR018060">
    <property type="entry name" value="HTH_AraC"/>
</dbReference>
<keyword evidence="1" id="KW-0805">Transcription regulation</keyword>
<dbReference type="RefSeq" id="WP_308732359.1">
    <property type="nucleotide sequence ID" value="NZ_JAJEQN010000048.1"/>
</dbReference>
<keyword evidence="2" id="KW-0238">DNA-binding</keyword>
<dbReference type="InterPro" id="IPR020449">
    <property type="entry name" value="Tscrpt_reg_AraC-type_HTH"/>
</dbReference>
<dbReference type="SUPFAM" id="SSF51182">
    <property type="entry name" value="RmlC-like cupins"/>
    <property type="match status" value="1"/>
</dbReference>
<proteinExistence type="predicted"/>
<keyword evidence="3" id="KW-0804">Transcription</keyword>
<accession>A0AAE3E6C3</accession>
<dbReference type="InterPro" id="IPR011051">
    <property type="entry name" value="RmlC_Cupin_sf"/>
</dbReference>
<dbReference type="InterPro" id="IPR014710">
    <property type="entry name" value="RmlC-like_jellyroll"/>
</dbReference>
<dbReference type="AlphaFoldDB" id="A0AAE3E6C3"/>
<protein>
    <submittedName>
        <fullName evidence="5">AraC family transcriptional regulator</fullName>
    </submittedName>
</protein>
<dbReference type="SUPFAM" id="SSF46689">
    <property type="entry name" value="Homeodomain-like"/>
    <property type="match status" value="2"/>
</dbReference>
<comment type="caution">
    <text evidence="5">The sequence shown here is derived from an EMBL/GenBank/DDBJ whole genome shotgun (WGS) entry which is preliminary data.</text>
</comment>
<dbReference type="PRINTS" id="PR00032">
    <property type="entry name" value="HTHARAC"/>
</dbReference>
<evidence type="ECO:0000256" key="1">
    <source>
        <dbReference type="ARBA" id="ARBA00023015"/>
    </source>
</evidence>
<dbReference type="PROSITE" id="PS01124">
    <property type="entry name" value="HTH_ARAC_FAMILY_2"/>
    <property type="match status" value="1"/>
</dbReference>
<dbReference type="PANTHER" id="PTHR43280">
    <property type="entry name" value="ARAC-FAMILY TRANSCRIPTIONAL REGULATOR"/>
    <property type="match status" value="1"/>
</dbReference>
<dbReference type="Gene3D" id="1.10.10.60">
    <property type="entry name" value="Homeodomain-like"/>
    <property type="match status" value="2"/>
</dbReference>
<dbReference type="EMBL" id="JAJEQN010000048">
    <property type="protein sequence ID" value="MCC2222764.1"/>
    <property type="molecule type" value="Genomic_DNA"/>
</dbReference>
<keyword evidence="6" id="KW-1185">Reference proteome</keyword>
<evidence type="ECO:0000256" key="3">
    <source>
        <dbReference type="ARBA" id="ARBA00023163"/>
    </source>
</evidence>
<dbReference type="GO" id="GO:0003700">
    <property type="term" value="F:DNA-binding transcription factor activity"/>
    <property type="evidence" value="ECO:0007669"/>
    <property type="project" value="InterPro"/>
</dbReference>
<dbReference type="InterPro" id="IPR009057">
    <property type="entry name" value="Homeodomain-like_sf"/>
</dbReference>
<evidence type="ECO:0000313" key="6">
    <source>
        <dbReference type="Proteomes" id="UP001198200"/>
    </source>
</evidence>
<dbReference type="Pfam" id="PF12833">
    <property type="entry name" value="HTH_18"/>
    <property type="match status" value="1"/>
</dbReference>
<dbReference type="InterPro" id="IPR013096">
    <property type="entry name" value="Cupin_2"/>
</dbReference>
<dbReference type="Pfam" id="PF07883">
    <property type="entry name" value="Cupin_2"/>
    <property type="match status" value="1"/>
</dbReference>
<reference evidence="5 6" key="1">
    <citation type="submission" date="2021-10" db="EMBL/GenBank/DDBJ databases">
        <title>Anaerobic single-cell dispensing facilitates the cultivation of human gut bacteria.</title>
        <authorList>
            <person name="Afrizal A."/>
        </authorList>
    </citation>
    <scope>NUCLEOTIDE SEQUENCE [LARGE SCALE GENOMIC DNA]</scope>
    <source>
        <strain evidence="5 6">CLA-AA-H224</strain>
    </source>
</reference>
<evidence type="ECO:0000259" key="4">
    <source>
        <dbReference type="PROSITE" id="PS01124"/>
    </source>
</evidence>
<dbReference type="Gene3D" id="2.60.120.10">
    <property type="entry name" value="Jelly Rolls"/>
    <property type="match status" value="1"/>
</dbReference>
<dbReference type="PROSITE" id="PS00041">
    <property type="entry name" value="HTH_ARAC_FAMILY_1"/>
    <property type="match status" value="1"/>
</dbReference>
<name>A0AAE3E6C3_9FIRM</name>
<dbReference type="GO" id="GO:0043565">
    <property type="term" value="F:sequence-specific DNA binding"/>
    <property type="evidence" value="ECO:0007669"/>
    <property type="project" value="InterPro"/>
</dbReference>
<sequence>MSTQKKDQYRETVPHKSHFVPVSVHTTKIEIPTETDGVAALPEKNFPALYLHWHPELEFFYVEEGEVEFFIENHAFLLKKGDGIFVPPKLMHWARTKGTVLFHAAVADPLWLISPHNSECFQKYMYPVCSGSWKYAVTFTSEKNWHKEILTQLKFIFSMDEEKIAAKELLIQGTFLMIWQKLYDHHLKSFYPDAKKRRPQLEYLQKSVSYIETHYMEDLTLEELASLVHLSRGQFCRLFQAWTGMTPFCYLNRCRVLNSSQMLARSSKKISEVASLCGFNSISYFNRTFLKITGMTPSSYRKEMALIQNHEI</sequence>
<gene>
    <name evidence="5" type="ORF">LKD48_14230</name>
</gene>
<organism evidence="5 6">
    <name type="scientific">Anthropogastromicrobium aceti</name>
    <dbReference type="NCBI Taxonomy" id="2981768"/>
    <lineage>
        <taxon>Bacteria</taxon>
        <taxon>Bacillati</taxon>
        <taxon>Bacillota</taxon>
        <taxon>Clostridia</taxon>
        <taxon>Lachnospirales</taxon>
        <taxon>Lachnospiraceae</taxon>
        <taxon>Anthropogastromicrobium</taxon>
    </lineage>
</organism>